<dbReference type="InterPro" id="IPR001647">
    <property type="entry name" value="HTH_TetR"/>
</dbReference>
<evidence type="ECO:0000256" key="2">
    <source>
        <dbReference type="ARBA" id="ARBA00023125"/>
    </source>
</evidence>
<feature type="DNA-binding region" description="H-T-H motif" evidence="4">
    <location>
        <begin position="41"/>
        <end position="60"/>
    </location>
</feature>
<evidence type="ECO:0000256" key="3">
    <source>
        <dbReference type="ARBA" id="ARBA00023163"/>
    </source>
</evidence>
<reference evidence="7 8" key="1">
    <citation type="journal article" date="2016" name="BMC Genomics">
        <title>Genomic analysis of the nitrate-respiring Sphingopyxis granuli (formerly Sphingomonas macrogoltabida) strain TFA.</title>
        <authorList>
            <person name="Garcia-Romero I."/>
            <person name="Perez-Pulido A.J."/>
            <person name="Gonzalez-Flores Y.E."/>
            <person name="Reyes-Ramirez F."/>
            <person name="Santero E."/>
            <person name="Floriano B."/>
        </authorList>
    </citation>
    <scope>NUCLEOTIDE SEQUENCE [LARGE SCALE GENOMIC DNA]</scope>
    <source>
        <strain evidence="7 8">TFA</strain>
    </source>
</reference>
<dbReference type="Proteomes" id="UP000058599">
    <property type="component" value="Chromosome"/>
</dbReference>
<dbReference type="KEGG" id="sgi:SGRAN_3711"/>
<dbReference type="SUPFAM" id="SSF46689">
    <property type="entry name" value="Homeodomain-like"/>
    <property type="match status" value="1"/>
</dbReference>
<keyword evidence="1" id="KW-0805">Transcription regulation</keyword>
<accession>A0AA86GMX0</accession>
<sequence length="238" mass="26248">MSIEMIPASTGPADDASEKRRQAFVDTAREAFFAHGYAGTTMSSIASKVGGSKTTLWTYFPSKEELFEAVVDDIVRQYGEMLHIDLPVDEDVVAVLRRFANILVPTLMTDPLLSLYQLVVGEARRFPHLAEAFYERGPRRGKARLAVWIGEKMERGELRRGDPLRAVQHFTGLCQSGSYQFAVLNLPEARRCDRARVAAEIEGALDTFCRAWGPESMGIGAHALSQKATAPSRGDAKA</sequence>
<gene>
    <name evidence="7" type="ORF">SGRAN_3711</name>
</gene>
<evidence type="ECO:0000256" key="4">
    <source>
        <dbReference type="PROSITE-ProRule" id="PRU00335"/>
    </source>
</evidence>
<dbReference type="Pfam" id="PF00440">
    <property type="entry name" value="TetR_N"/>
    <property type="match status" value="1"/>
</dbReference>
<dbReference type="EMBL" id="CP012199">
    <property type="protein sequence ID" value="AMG76050.1"/>
    <property type="molecule type" value="Genomic_DNA"/>
</dbReference>
<proteinExistence type="predicted"/>
<keyword evidence="3" id="KW-0804">Transcription</keyword>
<dbReference type="InterPro" id="IPR039536">
    <property type="entry name" value="TetR_C_Proteobacteria"/>
</dbReference>
<dbReference type="PROSITE" id="PS50977">
    <property type="entry name" value="HTH_TETR_2"/>
    <property type="match status" value="1"/>
</dbReference>
<dbReference type="AlphaFoldDB" id="A0AA86GMX0"/>
<dbReference type="SUPFAM" id="SSF48498">
    <property type="entry name" value="Tetracyclin repressor-like, C-terminal domain"/>
    <property type="match status" value="1"/>
</dbReference>
<protein>
    <submittedName>
        <fullName evidence="7">TetR family transcriptional regulator</fullName>
    </submittedName>
</protein>
<dbReference type="PANTHER" id="PTHR30055">
    <property type="entry name" value="HTH-TYPE TRANSCRIPTIONAL REGULATOR RUTR"/>
    <property type="match status" value="1"/>
</dbReference>
<dbReference type="InterPro" id="IPR009057">
    <property type="entry name" value="Homeodomain-like_sf"/>
</dbReference>
<dbReference type="RefSeq" id="WP_082737478.1">
    <property type="nucleotide sequence ID" value="NZ_CP012199.1"/>
</dbReference>
<dbReference type="Pfam" id="PF14246">
    <property type="entry name" value="TetR_C_7"/>
    <property type="match status" value="1"/>
</dbReference>
<dbReference type="InterPro" id="IPR050109">
    <property type="entry name" value="HTH-type_TetR-like_transc_reg"/>
</dbReference>
<name>A0AA86GMX0_9SPHN</name>
<keyword evidence="2 4" id="KW-0238">DNA-binding</keyword>
<evidence type="ECO:0000256" key="5">
    <source>
        <dbReference type="SAM" id="MobiDB-lite"/>
    </source>
</evidence>
<keyword evidence="8" id="KW-1185">Reference proteome</keyword>
<dbReference type="InterPro" id="IPR036271">
    <property type="entry name" value="Tet_transcr_reg_TetR-rel_C_sf"/>
</dbReference>
<evidence type="ECO:0000313" key="7">
    <source>
        <dbReference type="EMBL" id="AMG76050.1"/>
    </source>
</evidence>
<dbReference type="Gene3D" id="1.10.357.10">
    <property type="entry name" value="Tetracycline Repressor, domain 2"/>
    <property type="match status" value="1"/>
</dbReference>
<dbReference type="GO" id="GO:0000976">
    <property type="term" value="F:transcription cis-regulatory region binding"/>
    <property type="evidence" value="ECO:0007669"/>
    <property type="project" value="TreeGrafter"/>
</dbReference>
<feature type="region of interest" description="Disordered" evidence="5">
    <location>
        <begin position="1"/>
        <end position="20"/>
    </location>
</feature>
<dbReference type="PRINTS" id="PR00455">
    <property type="entry name" value="HTHTETR"/>
</dbReference>
<evidence type="ECO:0000256" key="1">
    <source>
        <dbReference type="ARBA" id="ARBA00023015"/>
    </source>
</evidence>
<evidence type="ECO:0000259" key="6">
    <source>
        <dbReference type="PROSITE" id="PS50977"/>
    </source>
</evidence>
<organism evidence="7 8">
    <name type="scientific">Sphingopyxis granuli</name>
    <dbReference type="NCBI Taxonomy" id="267128"/>
    <lineage>
        <taxon>Bacteria</taxon>
        <taxon>Pseudomonadati</taxon>
        <taxon>Pseudomonadota</taxon>
        <taxon>Alphaproteobacteria</taxon>
        <taxon>Sphingomonadales</taxon>
        <taxon>Sphingomonadaceae</taxon>
        <taxon>Sphingopyxis</taxon>
    </lineage>
</organism>
<evidence type="ECO:0000313" key="8">
    <source>
        <dbReference type="Proteomes" id="UP000058599"/>
    </source>
</evidence>
<dbReference type="FunFam" id="1.10.10.60:FF:000141">
    <property type="entry name" value="TetR family transcriptional regulator"/>
    <property type="match status" value="1"/>
</dbReference>
<dbReference type="PANTHER" id="PTHR30055:SF119">
    <property type="entry name" value="NALC"/>
    <property type="match status" value="1"/>
</dbReference>
<feature type="domain" description="HTH tetR-type" evidence="6">
    <location>
        <begin position="18"/>
        <end position="78"/>
    </location>
</feature>
<dbReference type="GO" id="GO:0003700">
    <property type="term" value="F:DNA-binding transcription factor activity"/>
    <property type="evidence" value="ECO:0007669"/>
    <property type="project" value="TreeGrafter"/>
</dbReference>